<evidence type="ECO:0000256" key="1">
    <source>
        <dbReference type="SAM" id="SignalP"/>
    </source>
</evidence>
<organism evidence="4 6">
    <name type="scientific">Venturia inaequalis</name>
    <name type="common">Apple scab fungus</name>
    <dbReference type="NCBI Taxonomy" id="5025"/>
    <lineage>
        <taxon>Eukaryota</taxon>
        <taxon>Fungi</taxon>
        <taxon>Dikarya</taxon>
        <taxon>Ascomycota</taxon>
        <taxon>Pezizomycotina</taxon>
        <taxon>Dothideomycetes</taxon>
        <taxon>Pleosporomycetidae</taxon>
        <taxon>Venturiales</taxon>
        <taxon>Venturiaceae</taxon>
        <taxon>Venturia</taxon>
    </lineage>
</organism>
<feature type="chain" id="PRO_5044690940" description="Hydrophobin" evidence="1">
    <location>
        <begin position="18"/>
        <end position="94"/>
    </location>
</feature>
<evidence type="ECO:0000313" key="3">
    <source>
        <dbReference type="EMBL" id="KAE9983670.1"/>
    </source>
</evidence>
<dbReference type="AlphaFoldDB" id="A0A8H3VSE8"/>
<dbReference type="Proteomes" id="UP000433883">
    <property type="component" value="Unassembled WGS sequence"/>
</dbReference>
<proteinExistence type="predicted"/>
<accession>A0A8H3VSE8</accession>
<dbReference type="EMBL" id="WNWR01000035">
    <property type="protein sequence ID" value="KAE9993210.1"/>
    <property type="molecule type" value="Genomic_DNA"/>
</dbReference>
<gene>
    <name evidence="2" type="ORF">BLS_008471</name>
    <name evidence="4" type="ORF">EG327_006011</name>
    <name evidence="3" type="ORF">EG328_009627</name>
</gene>
<evidence type="ECO:0000313" key="6">
    <source>
        <dbReference type="Proteomes" id="UP000490939"/>
    </source>
</evidence>
<dbReference type="EMBL" id="WNWQ01000072">
    <property type="protein sequence ID" value="KAE9980664.1"/>
    <property type="molecule type" value="Genomic_DNA"/>
</dbReference>
<dbReference type="OrthoDB" id="3944963at2759"/>
<sequence>MFSKAILFFSVLSIAMAAPGSKTTAPGTFSVEDQSCGDGQQVSCCDSDTAGSLLGLTCVVPILNACAQGNSAACCKTEQTGLINVGLDCIPIAL</sequence>
<feature type="signal peptide" evidence="1">
    <location>
        <begin position="1"/>
        <end position="17"/>
    </location>
</feature>
<protein>
    <recommendedName>
        <fullName evidence="7">Hydrophobin</fullName>
    </recommendedName>
</protein>
<evidence type="ECO:0000313" key="5">
    <source>
        <dbReference type="Proteomes" id="UP000447873"/>
    </source>
</evidence>
<evidence type="ECO:0000313" key="4">
    <source>
        <dbReference type="EMBL" id="KAE9993210.1"/>
    </source>
</evidence>
<reference evidence="4 6" key="1">
    <citation type="submission" date="2019-07" db="EMBL/GenBank/DDBJ databases">
        <title>Venturia inaequalis Genome Resource.</title>
        <authorList>
            <person name="Lichtner F.J."/>
        </authorList>
    </citation>
    <scope>NUCLEOTIDE SEQUENCE [LARGE SCALE GENOMIC DNA]</scope>
    <source>
        <strain evidence="3 5">120213</strain>
        <strain evidence="2">Bline_iso_100314</strain>
        <strain evidence="4 6">DMI_063113</strain>
    </source>
</reference>
<dbReference type="Proteomes" id="UP000490939">
    <property type="component" value="Unassembled WGS sequence"/>
</dbReference>
<name>A0A8H3VSE8_VENIN</name>
<comment type="caution">
    <text evidence="4">The sequence shown here is derived from an EMBL/GenBank/DDBJ whole genome shotgun (WGS) entry which is preliminary data.</text>
</comment>
<dbReference type="EMBL" id="WNWS01000059">
    <property type="protein sequence ID" value="KAE9983670.1"/>
    <property type="molecule type" value="Genomic_DNA"/>
</dbReference>
<evidence type="ECO:0008006" key="7">
    <source>
        <dbReference type="Google" id="ProtNLM"/>
    </source>
</evidence>
<keyword evidence="6" id="KW-1185">Reference proteome</keyword>
<dbReference type="Proteomes" id="UP000447873">
    <property type="component" value="Unassembled WGS sequence"/>
</dbReference>
<evidence type="ECO:0000313" key="2">
    <source>
        <dbReference type="EMBL" id="KAE9980664.1"/>
    </source>
</evidence>
<keyword evidence="1" id="KW-0732">Signal</keyword>